<dbReference type="InterPro" id="IPR001304">
    <property type="entry name" value="C-type_lectin-like"/>
</dbReference>
<reference evidence="8" key="2">
    <citation type="submission" date="2025-09" db="UniProtKB">
        <authorList>
            <consortium name="Ensembl"/>
        </authorList>
    </citation>
    <scope>IDENTIFICATION</scope>
</reference>
<dbReference type="Proteomes" id="UP000472241">
    <property type="component" value="Unplaced"/>
</dbReference>
<dbReference type="Pfam" id="PF00059">
    <property type="entry name" value="Lectin_C"/>
    <property type="match status" value="1"/>
</dbReference>
<evidence type="ECO:0000313" key="8">
    <source>
        <dbReference type="Ensembl" id="ENSLCNP00005011234.1"/>
    </source>
</evidence>
<dbReference type="RefSeq" id="XP_030177891.1">
    <property type="nucleotide sequence ID" value="XM_030322031.1"/>
</dbReference>
<dbReference type="InterPro" id="IPR016187">
    <property type="entry name" value="CTDL_fold"/>
</dbReference>
<sequence length="225" mass="25547">MDRQVTYADLNLSRGPCLESSSPPSLPQDICQGPPWHQLALKLGCTGVILLTLTVIGLSISVIFLRQNLSIEESGVDVHENRNETTEKPDLLKCPKDWRLLREKCLFFSLASNTWNYSLADCSTKESSLLLFQDPEELRHVQSLIPKKEFLFWIGLNLTLSEKKWKWINGSFLNPNVLHIVGYTKKNSCVYVSPTGIFSEDCDTDNKWICQKELQPVRNKAFSGS</sequence>
<dbReference type="GO" id="GO:0042269">
    <property type="term" value="P:regulation of natural killer cell mediated cytotoxicity"/>
    <property type="evidence" value="ECO:0007669"/>
    <property type="project" value="TreeGrafter"/>
</dbReference>
<dbReference type="GeneID" id="115518512"/>
<proteinExistence type="predicted"/>
<name>A0A667GCV7_LYNCA</name>
<dbReference type="Ensembl" id="ENSLCNT00005012600.1">
    <property type="protein sequence ID" value="ENSLCNP00005011234.1"/>
    <property type="gene ID" value="ENSLCNG00005007367.1"/>
</dbReference>
<evidence type="ECO:0000313" key="9">
    <source>
        <dbReference type="Proteomes" id="UP000472241"/>
    </source>
</evidence>
<dbReference type="InterPro" id="IPR051527">
    <property type="entry name" value="KLR_subfamily_B"/>
</dbReference>
<dbReference type="InterPro" id="IPR033992">
    <property type="entry name" value="NKR-like_CTLD"/>
</dbReference>
<comment type="subcellular location">
    <subcellularLocation>
        <location evidence="1">Membrane</location>
        <topology evidence="1">Single-pass type II membrane protein</topology>
    </subcellularLocation>
</comment>
<keyword evidence="3" id="KW-0735">Signal-anchor</keyword>
<evidence type="ECO:0000256" key="1">
    <source>
        <dbReference type="ARBA" id="ARBA00004606"/>
    </source>
</evidence>
<accession>A0A667GCV7</accession>
<dbReference type="SMART" id="SM00034">
    <property type="entry name" value="CLECT"/>
    <property type="match status" value="1"/>
</dbReference>
<organism evidence="8 9">
    <name type="scientific">Lynx canadensis</name>
    <name type="common">Canada lynx</name>
    <name type="synonym">Felis canadensis</name>
    <dbReference type="NCBI Taxonomy" id="61383"/>
    <lineage>
        <taxon>Eukaryota</taxon>
        <taxon>Metazoa</taxon>
        <taxon>Chordata</taxon>
        <taxon>Craniata</taxon>
        <taxon>Vertebrata</taxon>
        <taxon>Euteleostomi</taxon>
        <taxon>Mammalia</taxon>
        <taxon>Eutheria</taxon>
        <taxon>Laurasiatheria</taxon>
        <taxon>Carnivora</taxon>
        <taxon>Feliformia</taxon>
        <taxon>Felidae</taxon>
        <taxon>Felinae</taxon>
        <taxon>Lynx</taxon>
    </lineage>
</organism>
<feature type="domain" description="C-type lectin" evidence="7">
    <location>
        <begin position="101"/>
        <end position="211"/>
    </location>
</feature>
<protein>
    <submittedName>
        <fullName evidence="8">Killer cell lectin like receptor B1</fullName>
    </submittedName>
</protein>
<reference evidence="8" key="1">
    <citation type="submission" date="2025-08" db="UniProtKB">
        <authorList>
            <consortium name="Ensembl"/>
        </authorList>
    </citation>
    <scope>IDENTIFICATION</scope>
</reference>
<keyword evidence="5" id="KW-1015">Disulfide bond</keyword>
<dbReference type="GO" id="GO:0030246">
    <property type="term" value="F:carbohydrate binding"/>
    <property type="evidence" value="ECO:0007669"/>
    <property type="project" value="UniProtKB-KW"/>
</dbReference>
<dbReference type="PANTHER" id="PTHR46784">
    <property type="entry name" value="KILLER CELL LECTIN-LIKE RECEPTOR SUBFAMILY B MEMBER 1"/>
    <property type="match status" value="1"/>
</dbReference>
<dbReference type="Gene3D" id="3.10.100.10">
    <property type="entry name" value="Mannose-Binding Protein A, subunit A"/>
    <property type="match status" value="1"/>
</dbReference>
<keyword evidence="2" id="KW-0430">Lectin</keyword>
<gene>
    <name evidence="8" type="primary">KLRB1</name>
</gene>
<evidence type="ECO:0000259" key="7">
    <source>
        <dbReference type="PROSITE" id="PS50041"/>
    </source>
</evidence>
<evidence type="ECO:0000256" key="6">
    <source>
        <dbReference type="SAM" id="Phobius"/>
    </source>
</evidence>
<dbReference type="PROSITE" id="PS50041">
    <property type="entry name" value="C_TYPE_LECTIN_2"/>
    <property type="match status" value="1"/>
</dbReference>
<keyword evidence="6" id="KW-0472">Membrane</keyword>
<keyword evidence="9" id="KW-1185">Reference proteome</keyword>
<dbReference type="PANTHER" id="PTHR46784:SF1">
    <property type="entry name" value="KILLER CELL LECTIN-LIKE RECEPTOR SUBFAMILY B MEMBER 1"/>
    <property type="match status" value="1"/>
</dbReference>
<dbReference type="CDD" id="cd03593">
    <property type="entry name" value="CLECT_NK_receptors_like"/>
    <property type="match status" value="1"/>
</dbReference>
<dbReference type="GO" id="GO:0009986">
    <property type="term" value="C:cell surface"/>
    <property type="evidence" value="ECO:0007669"/>
    <property type="project" value="TreeGrafter"/>
</dbReference>
<dbReference type="InterPro" id="IPR016186">
    <property type="entry name" value="C-type_lectin-like/link_sf"/>
</dbReference>
<evidence type="ECO:0000256" key="2">
    <source>
        <dbReference type="ARBA" id="ARBA00022734"/>
    </source>
</evidence>
<evidence type="ECO:0000256" key="3">
    <source>
        <dbReference type="ARBA" id="ARBA00022968"/>
    </source>
</evidence>
<dbReference type="GO" id="GO:0005886">
    <property type="term" value="C:plasma membrane"/>
    <property type="evidence" value="ECO:0007669"/>
    <property type="project" value="TreeGrafter"/>
</dbReference>
<feature type="transmembrane region" description="Helical" evidence="6">
    <location>
        <begin position="39"/>
        <end position="65"/>
    </location>
</feature>
<dbReference type="AlphaFoldDB" id="A0A667GCV7"/>
<keyword evidence="6" id="KW-0812">Transmembrane</keyword>
<dbReference type="GO" id="GO:0038023">
    <property type="term" value="F:signaling receptor activity"/>
    <property type="evidence" value="ECO:0007669"/>
    <property type="project" value="TreeGrafter"/>
</dbReference>
<evidence type="ECO:0000256" key="4">
    <source>
        <dbReference type="ARBA" id="ARBA00022989"/>
    </source>
</evidence>
<keyword evidence="4 6" id="KW-1133">Transmembrane helix</keyword>
<dbReference type="SUPFAM" id="SSF56436">
    <property type="entry name" value="C-type lectin-like"/>
    <property type="match status" value="1"/>
</dbReference>
<dbReference type="CTD" id="3820"/>
<evidence type="ECO:0000256" key="5">
    <source>
        <dbReference type="ARBA" id="ARBA00023157"/>
    </source>
</evidence>